<evidence type="ECO:0000256" key="5">
    <source>
        <dbReference type="ARBA" id="ARBA00022989"/>
    </source>
</evidence>
<keyword evidence="6 9" id="KW-0472">Membrane</keyword>
<organism evidence="10 11">
    <name type="scientific">Amycolatopsis cihanbeyliensis</name>
    <dbReference type="NCBI Taxonomy" id="1128664"/>
    <lineage>
        <taxon>Bacteria</taxon>
        <taxon>Bacillati</taxon>
        <taxon>Actinomycetota</taxon>
        <taxon>Actinomycetes</taxon>
        <taxon>Pseudonocardiales</taxon>
        <taxon>Pseudonocardiaceae</taxon>
        <taxon>Amycolatopsis</taxon>
    </lineage>
</organism>
<dbReference type="InterPro" id="IPR018584">
    <property type="entry name" value="GT87"/>
</dbReference>
<dbReference type="PROSITE" id="PS51257">
    <property type="entry name" value="PROKAR_LIPOPROTEIN"/>
    <property type="match status" value="1"/>
</dbReference>
<keyword evidence="3 10" id="KW-0808">Transferase</keyword>
<name>A0A542DCT6_AMYCI</name>
<proteinExistence type="inferred from homology"/>
<comment type="subcellular location">
    <subcellularLocation>
        <location evidence="1">Cell membrane</location>
        <topology evidence="1">Multi-pass membrane protein</topology>
    </subcellularLocation>
</comment>
<feature type="transmembrane region" description="Helical" evidence="9">
    <location>
        <begin position="294"/>
        <end position="310"/>
    </location>
</feature>
<feature type="transmembrane region" description="Helical" evidence="9">
    <location>
        <begin position="146"/>
        <end position="164"/>
    </location>
</feature>
<feature type="transmembrane region" description="Helical" evidence="9">
    <location>
        <begin position="176"/>
        <end position="198"/>
    </location>
</feature>
<evidence type="ECO:0000256" key="9">
    <source>
        <dbReference type="SAM" id="Phobius"/>
    </source>
</evidence>
<protein>
    <submittedName>
        <fullName evidence="10">Alpha-1,2-mannosyltransferase</fullName>
    </submittedName>
</protein>
<evidence type="ECO:0000256" key="8">
    <source>
        <dbReference type="SAM" id="MobiDB-lite"/>
    </source>
</evidence>
<keyword evidence="11" id="KW-1185">Reference proteome</keyword>
<dbReference type="GO" id="GO:0016758">
    <property type="term" value="F:hexosyltransferase activity"/>
    <property type="evidence" value="ECO:0007669"/>
    <property type="project" value="InterPro"/>
</dbReference>
<keyword evidence="2" id="KW-1003">Cell membrane</keyword>
<keyword evidence="10" id="KW-0328">Glycosyltransferase</keyword>
<evidence type="ECO:0000256" key="2">
    <source>
        <dbReference type="ARBA" id="ARBA00022475"/>
    </source>
</evidence>
<dbReference type="AlphaFoldDB" id="A0A542DCT6"/>
<evidence type="ECO:0000256" key="1">
    <source>
        <dbReference type="ARBA" id="ARBA00004651"/>
    </source>
</evidence>
<dbReference type="EMBL" id="VFML01000001">
    <property type="protein sequence ID" value="TQJ00891.1"/>
    <property type="molecule type" value="Genomic_DNA"/>
</dbReference>
<evidence type="ECO:0000313" key="10">
    <source>
        <dbReference type="EMBL" id="TQJ00891.1"/>
    </source>
</evidence>
<feature type="region of interest" description="Disordered" evidence="8">
    <location>
        <begin position="392"/>
        <end position="411"/>
    </location>
</feature>
<evidence type="ECO:0000256" key="3">
    <source>
        <dbReference type="ARBA" id="ARBA00022679"/>
    </source>
</evidence>
<evidence type="ECO:0000256" key="6">
    <source>
        <dbReference type="ARBA" id="ARBA00023136"/>
    </source>
</evidence>
<feature type="transmembrane region" description="Helical" evidence="9">
    <location>
        <begin position="363"/>
        <end position="384"/>
    </location>
</feature>
<evidence type="ECO:0000256" key="4">
    <source>
        <dbReference type="ARBA" id="ARBA00022692"/>
    </source>
</evidence>
<evidence type="ECO:0000256" key="7">
    <source>
        <dbReference type="ARBA" id="ARBA00024033"/>
    </source>
</evidence>
<dbReference type="GO" id="GO:0005886">
    <property type="term" value="C:plasma membrane"/>
    <property type="evidence" value="ECO:0007669"/>
    <property type="project" value="UniProtKB-SubCell"/>
</dbReference>
<feature type="transmembrane region" description="Helical" evidence="9">
    <location>
        <begin position="267"/>
        <end position="287"/>
    </location>
</feature>
<dbReference type="Proteomes" id="UP000320876">
    <property type="component" value="Unassembled WGS sequence"/>
</dbReference>
<gene>
    <name evidence="10" type="ORF">FB471_0542</name>
</gene>
<feature type="transmembrane region" description="Helical" evidence="9">
    <location>
        <begin position="122"/>
        <end position="140"/>
    </location>
</feature>
<sequence length="411" mass="44420">MRFRWGRWLLLAIAAVGCVISGLSCYLENIPGGVDTAVYRAGAETLLHGRSLYDSDILPFTPEYARLPFTYSPFAALVFVPLVAIPEQLGWALLNVGSVLAVVLVAYVVLRRSPRRPSWLQPGWGAVLLGLALLGLQPVWTTLGYGQINAVLMALIVLDLLVVCGATGRGRHAGGVLVGLAAATKLTPLIFVVHLALIGRRVDAARAAATFLVSQGLMLLLIPHDTVRFWTHTVFDSSRIGPTALVWNQSLGAVVRRLTGDASWSQYAGYGIGAVLAVGAVVLVRRYHRQGRPVHALLVTGYLALLVSPVSWVHHWVWAVPLVVLLVIEAASGDRAARWLLPVTLVVFVLRPMHVPVSALNPLTFVLSNTYVLFPVLLGLFLLVRGKRGHTPPGEPHLERQPVSPALTAAR</sequence>
<dbReference type="Pfam" id="PF09594">
    <property type="entry name" value="GT87"/>
    <property type="match status" value="1"/>
</dbReference>
<keyword evidence="4 9" id="KW-0812">Transmembrane</keyword>
<evidence type="ECO:0000313" key="11">
    <source>
        <dbReference type="Proteomes" id="UP000320876"/>
    </source>
</evidence>
<comment type="caution">
    <text evidence="10">The sequence shown here is derived from an EMBL/GenBank/DDBJ whole genome shotgun (WGS) entry which is preliminary data.</text>
</comment>
<keyword evidence="5 9" id="KW-1133">Transmembrane helix</keyword>
<accession>A0A542DCT6</accession>
<reference evidence="10 11" key="1">
    <citation type="submission" date="2019-06" db="EMBL/GenBank/DDBJ databases">
        <title>Sequencing the genomes of 1000 actinobacteria strains.</title>
        <authorList>
            <person name="Klenk H.-P."/>
        </authorList>
    </citation>
    <scope>NUCLEOTIDE SEQUENCE [LARGE SCALE GENOMIC DNA]</scope>
    <source>
        <strain evidence="10 11">DSM 45679</strain>
    </source>
</reference>
<feature type="transmembrane region" description="Helical" evidence="9">
    <location>
        <begin position="89"/>
        <end position="110"/>
    </location>
</feature>
<comment type="similarity">
    <text evidence="7">Belongs to the glycosyltransferase 87 family.</text>
</comment>